<dbReference type="EMBL" id="MN740811">
    <property type="protein sequence ID" value="QHU12946.1"/>
    <property type="molecule type" value="Genomic_DNA"/>
</dbReference>
<keyword evidence="1" id="KW-0472">Membrane</keyword>
<feature type="domain" description="Glycosyl transferase family 25" evidence="2">
    <location>
        <begin position="10"/>
        <end position="178"/>
    </location>
</feature>
<feature type="transmembrane region" description="Helical" evidence="1">
    <location>
        <begin position="257"/>
        <end position="283"/>
    </location>
</feature>
<dbReference type="Pfam" id="PF01755">
    <property type="entry name" value="Glyco_transf_25"/>
    <property type="match status" value="1"/>
</dbReference>
<keyword evidence="1" id="KW-0812">Transmembrane</keyword>
<keyword evidence="1" id="KW-1133">Transmembrane helix</keyword>
<accession>A0A6C0K788</accession>
<protein>
    <recommendedName>
        <fullName evidence="2">Glycosyl transferase family 25 domain-containing protein</fullName>
    </recommendedName>
</protein>
<sequence length="316" mass="35757">MSFLNTAVDKVYVINMDKDKDRLARFDEQMRRHNISYTRVPGVVGADLGYHDALSGFCNQFCTAGMKGCALSHRAIWEDMLKNRYENVAIFEDDVILDADFNAKFRQGWEQLPTDYDIYYLGCDVLCDNTNISSKVHNKIHQTEPEVVDKNLMAVSGSMGTHCYVLSEKCAKVILDASINGHIDAELGKWISEFNLNAYSISPVIVDVVETNDSNIAENFPRLFNTLIHPLHLIPTRPLDWSLGENQFQLGPYSFNALLIILCALVCIIPYKYCFVILVWILIEGVYAADAKNTAKYIQVLGGLMIIRKLVQTQLK</sequence>
<dbReference type="AlphaFoldDB" id="A0A6C0K788"/>
<evidence type="ECO:0000313" key="3">
    <source>
        <dbReference type="EMBL" id="QHU12946.1"/>
    </source>
</evidence>
<dbReference type="CDD" id="cd06532">
    <property type="entry name" value="Glyco_transf_25"/>
    <property type="match status" value="1"/>
</dbReference>
<name>A0A6C0K788_9ZZZZ</name>
<dbReference type="InterPro" id="IPR002654">
    <property type="entry name" value="Glyco_trans_25"/>
</dbReference>
<reference evidence="3" key="1">
    <citation type="journal article" date="2020" name="Nature">
        <title>Giant virus diversity and host interactions through global metagenomics.</title>
        <authorList>
            <person name="Schulz F."/>
            <person name="Roux S."/>
            <person name="Paez-Espino D."/>
            <person name="Jungbluth S."/>
            <person name="Walsh D.A."/>
            <person name="Denef V.J."/>
            <person name="McMahon K.D."/>
            <person name="Konstantinidis K.T."/>
            <person name="Eloe-Fadrosh E.A."/>
            <person name="Kyrpides N.C."/>
            <person name="Woyke T."/>
        </authorList>
    </citation>
    <scope>NUCLEOTIDE SEQUENCE</scope>
    <source>
        <strain evidence="3">GVMAG-S-1101172-89</strain>
    </source>
</reference>
<proteinExistence type="predicted"/>
<evidence type="ECO:0000256" key="1">
    <source>
        <dbReference type="SAM" id="Phobius"/>
    </source>
</evidence>
<organism evidence="3">
    <name type="scientific">viral metagenome</name>
    <dbReference type="NCBI Taxonomy" id="1070528"/>
    <lineage>
        <taxon>unclassified sequences</taxon>
        <taxon>metagenomes</taxon>
        <taxon>organismal metagenomes</taxon>
    </lineage>
</organism>
<evidence type="ECO:0000259" key="2">
    <source>
        <dbReference type="Pfam" id="PF01755"/>
    </source>
</evidence>